<dbReference type="Proteomes" id="UP001237105">
    <property type="component" value="Unassembled WGS sequence"/>
</dbReference>
<dbReference type="InterPro" id="IPR013022">
    <property type="entry name" value="Xyl_isomerase-like_TIM-brl"/>
</dbReference>
<protein>
    <submittedName>
        <fullName evidence="2">Sugar phosphate isomerase/epimerase family protein</fullName>
    </submittedName>
</protein>
<organism evidence="2 3">
    <name type="scientific">Streptomyces luteolus</name>
    <dbReference type="NCBI Taxonomy" id="3043615"/>
    <lineage>
        <taxon>Bacteria</taxon>
        <taxon>Bacillati</taxon>
        <taxon>Actinomycetota</taxon>
        <taxon>Actinomycetes</taxon>
        <taxon>Kitasatosporales</taxon>
        <taxon>Streptomycetaceae</taxon>
        <taxon>Streptomyces</taxon>
    </lineage>
</organism>
<keyword evidence="3" id="KW-1185">Reference proteome</keyword>
<proteinExistence type="predicted"/>
<dbReference type="Gene3D" id="3.20.20.150">
    <property type="entry name" value="Divalent-metal-dependent TIM barrel enzymes"/>
    <property type="match status" value="1"/>
</dbReference>
<dbReference type="GO" id="GO:0016853">
    <property type="term" value="F:isomerase activity"/>
    <property type="evidence" value="ECO:0007669"/>
    <property type="project" value="UniProtKB-KW"/>
</dbReference>
<dbReference type="RefSeq" id="WP_282534645.1">
    <property type="nucleotide sequence ID" value="NZ_JASCIS010000007.1"/>
</dbReference>
<dbReference type="SUPFAM" id="SSF51658">
    <property type="entry name" value="Xylose isomerase-like"/>
    <property type="match status" value="1"/>
</dbReference>
<keyword evidence="2" id="KW-0413">Isomerase</keyword>
<dbReference type="PANTHER" id="PTHR12110:SF21">
    <property type="entry name" value="XYLOSE ISOMERASE-LIKE TIM BARREL DOMAIN-CONTAINING PROTEIN"/>
    <property type="match status" value="1"/>
</dbReference>
<sequence>MKLSVCTVSLPEWTPEEAAVELADQGWDGIEWRVVDQAPSSVTEFWQGNKCTWPSSTFEDDVPQVRELIEKTGLVMPAISGYATCDKTEQVERLMRATAGLGVPQLRVPLGRPGPEGYEAAFRRHRAQYRDIAELAREHGVRALIELHHQSLASSASAAARFLEGFDPAHVGVIHDIGNMVQEGYEYHPWSLEILGDYLAHVHVKNAVLAERPSAGADRTEWAWQWAPMRHGAADLPALFEALAGIGYDGWVSVEDFSTDVPQAERVRDNLAYLRELTCA</sequence>
<comment type="caution">
    <text evidence="2">The sequence shown here is derived from an EMBL/GenBank/DDBJ whole genome shotgun (WGS) entry which is preliminary data.</text>
</comment>
<evidence type="ECO:0000259" key="1">
    <source>
        <dbReference type="Pfam" id="PF01261"/>
    </source>
</evidence>
<dbReference type="EMBL" id="JASCIS010000007">
    <property type="protein sequence ID" value="MDI3418732.1"/>
    <property type="molecule type" value="Genomic_DNA"/>
</dbReference>
<gene>
    <name evidence="2" type="ORF">QIT00_09170</name>
</gene>
<accession>A0ABT6SSY9</accession>
<evidence type="ECO:0000313" key="2">
    <source>
        <dbReference type="EMBL" id="MDI3418732.1"/>
    </source>
</evidence>
<dbReference type="InterPro" id="IPR036237">
    <property type="entry name" value="Xyl_isomerase-like_sf"/>
</dbReference>
<name>A0ABT6SSY9_9ACTN</name>
<feature type="domain" description="Xylose isomerase-like TIM barrel" evidence="1">
    <location>
        <begin position="23"/>
        <end position="277"/>
    </location>
</feature>
<dbReference type="PANTHER" id="PTHR12110">
    <property type="entry name" value="HYDROXYPYRUVATE ISOMERASE"/>
    <property type="match status" value="1"/>
</dbReference>
<reference evidence="2 3" key="1">
    <citation type="submission" date="2023-05" db="EMBL/GenBank/DDBJ databases">
        <title>Draft genome sequence of Streptomyces sp. B-S-A12 isolated from a cave soil in Thailand.</title>
        <authorList>
            <person name="Chamroensaksri N."/>
            <person name="Muangham S."/>
        </authorList>
    </citation>
    <scope>NUCLEOTIDE SEQUENCE [LARGE SCALE GENOMIC DNA]</scope>
    <source>
        <strain evidence="2 3">B-S-A12</strain>
    </source>
</reference>
<dbReference type="InterPro" id="IPR050312">
    <property type="entry name" value="IolE/XylAMocC-like"/>
</dbReference>
<dbReference type="Pfam" id="PF01261">
    <property type="entry name" value="AP_endonuc_2"/>
    <property type="match status" value="1"/>
</dbReference>
<evidence type="ECO:0000313" key="3">
    <source>
        <dbReference type="Proteomes" id="UP001237105"/>
    </source>
</evidence>